<evidence type="ECO:0000256" key="1">
    <source>
        <dbReference type="SAM" id="MobiDB-lite"/>
    </source>
</evidence>
<dbReference type="Proteomes" id="UP000826271">
    <property type="component" value="Unassembled WGS sequence"/>
</dbReference>
<sequence length="141" mass="15758">MAETTRNNAELHKDVDILKDSIDELKTLMASVLANQNQNNAQTGTGQSGENGNELHGSCAGANWNGGYQIPTKVSCVEFPHFGGDDLRGWLYKCEQFFEVDETPPLAKVKLPSVHLQGKALQWHQIYMKGRLTREMPNWEA</sequence>
<dbReference type="EMBL" id="WHWC01000013">
    <property type="protein sequence ID" value="KAG8371328.1"/>
    <property type="molecule type" value="Genomic_DNA"/>
</dbReference>
<reference evidence="2" key="1">
    <citation type="submission" date="2019-10" db="EMBL/GenBank/DDBJ databases">
        <authorList>
            <person name="Zhang R."/>
            <person name="Pan Y."/>
            <person name="Wang J."/>
            <person name="Ma R."/>
            <person name="Yu S."/>
        </authorList>
    </citation>
    <scope>NUCLEOTIDE SEQUENCE</scope>
    <source>
        <strain evidence="2">LA-IB0</strain>
        <tissue evidence="2">Leaf</tissue>
    </source>
</reference>
<evidence type="ECO:0008006" key="4">
    <source>
        <dbReference type="Google" id="ProtNLM"/>
    </source>
</evidence>
<accession>A0AAV6WMA8</accession>
<name>A0AAV6WMA8_9LAMI</name>
<protein>
    <recommendedName>
        <fullName evidence="4">Retrotransposon gag domain-containing protein</fullName>
    </recommendedName>
</protein>
<keyword evidence="3" id="KW-1185">Reference proteome</keyword>
<comment type="caution">
    <text evidence="2">The sequence shown here is derived from an EMBL/GenBank/DDBJ whole genome shotgun (WGS) entry which is preliminary data.</text>
</comment>
<dbReference type="AlphaFoldDB" id="A0AAV6WMA8"/>
<organism evidence="2 3">
    <name type="scientific">Buddleja alternifolia</name>
    <dbReference type="NCBI Taxonomy" id="168488"/>
    <lineage>
        <taxon>Eukaryota</taxon>
        <taxon>Viridiplantae</taxon>
        <taxon>Streptophyta</taxon>
        <taxon>Embryophyta</taxon>
        <taxon>Tracheophyta</taxon>
        <taxon>Spermatophyta</taxon>
        <taxon>Magnoliopsida</taxon>
        <taxon>eudicotyledons</taxon>
        <taxon>Gunneridae</taxon>
        <taxon>Pentapetalae</taxon>
        <taxon>asterids</taxon>
        <taxon>lamiids</taxon>
        <taxon>Lamiales</taxon>
        <taxon>Scrophulariaceae</taxon>
        <taxon>Buddlejeae</taxon>
        <taxon>Buddleja</taxon>
    </lineage>
</organism>
<evidence type="ECO:0000313" key="2">
    <source>
        <dbReference type="EMBL" id="KAG8371328.1"/>
    </source>
</evidence>
<gene>
    <name evidence="2" type="ORF">BUALT_Bualt13G0076300</name>
</gene>
<evidence type="ECO:0000313" key="3">
    <source>
        <dbReference type="Proteomes" id="UP000826271"/>
    </source>
</evidence>
<proteinExistence type="predicted"/>
<feature type="region of interest" description="Disordered" evidence="1">
    <location>
        <begin position="39"/>
        <end position="58"/>
    </location>
</feature>